<evidence type="ECO:0000256" key="3">
    <source>
        <dbReference type="ARBA" id="ARBA00023125"/>
    </source>
</evidence>
<keyword evidence="7" id="KW-1185">Reference proteome</keyword>
<accession>A0ABR8E0D7</accession>
<dbReference type="PANTHER" id="PTHR30537:SF5">
    <property type="entry name" value="HTH-TYPE TRANSCRIPTIONAL ACTIVATOR TTDR-RELATED"/>
    <property type="match status" value="1"/>
</dbReference>
<dbReference type="SUPFAM" id="SSF46785">
    <property type="entry name" value="Winged helix' DNA-binding domain"/>
    <property type="match status" value="1"/>
</dbReference>
<dbReference type="Gene3D" id="3.40.190.290">
    <property type="match status" value="1"/>
</dbReference>
<dbReference type="PANTHER" id="PTHR30537">
    <property type="entry name" value="HTH-TYPE TRANSCRIPTIONAL REGULATOR"/>
    <property type="match status" value="1"/>
</dbReference>
<reference evidence="6 7" key="1">
    <citation type="journal article" date="2020" name="ISME J.">
        <title>Comparative genomics reveals insights into cyanobacterial evolution and habitat adaptation.</title>
        <authorList>
            <person name="Chen M.Y."/>
            <person name="Teng W.K."/>
            <person name="Zhao L."/>
            <person name="Hu C.X."/>
            <person name="Zhou Y.K."/>
            <person name="Han B.P."/>
            <person name="Song L.R."/>
            <person name="Shu W.S."/>
        </authorList>
    </citation>
    <scope>NUCLEOTIDE SEQUENCE [LARGE SCALE GENOMIC DNA]</scope>
    <source>
        <strain evidence="6 7">FACHB-838</strain>
    </source>
</reference>
<name>A0ABR8E0D7_9NOSO</name>
<dbReference type="Pfam" id="PF00126">
    <property type="entry name" value="HTH_1"/>
    <property type="match status" value="1"/>
</dbReference>
<feature type="domain" description="HTH lysR-type" evidence="5">
    <location>
        <begin position="1"/>
        <end position="59"/>
    </location>
</feature>
<dbReference type="PROSITE" id="PS50931">
    <property type="entry name" value="HTH_LYSR"/>
    <property type="match status" value="1"/>
</dbReference>
<dbReference type="EMBL" id="JACJSI010000206">
    <property type="protein sequence ID" value="MBD2534873.1"/>
    <property type="molecule type" value="Genomic_DNA"/>
</dbReference>
<keyword evidence="2" id="KW-0805">Transcription regulation</keyword>
<keyword evidence="3" id="KW-0238">DNA-binding</keyword>
<dbReference type="InterPro" id="IPR000847">
    <property type="entry name" value="LysR_HTH_N"/>
</dbReference>
<evidence type="ECO:0000313" key="7">
    <source>
        <dbReference type="Proteomes" id="UP000623440"/>
    </source>
</evidence>
<dbReference type="Proteomes" id="UP000623440">
    <property type="component" value="Unassembled WGS sequence"/>
</dbReference>
<sequence>MDKLNSLIIFVRAAQNRSFSEAARQMGMSPSSVSKAVQRLEEELGIRLLNRTTRSVTLTDDGAAFYARCRQIIDELEEAEQELLRTRYQPSGTLRIDLTMALGRMHIVGALPLLTAKYPSLKLDVSLNDRFVDLIEEGIDAVVRLGIGTDSRLIMHRVATVRFVVCASPDYFKRHGIPKTPQDLKQHNCINFVYPQTRRVFEWRFQHGSLHTPGNPRNALPHQGEQFEMPVEGSLRFDHAESLLEAAIAGAGIVQVLNYVAGRAIAGGELQPILEDYAAPGEPISVIYPQKRHLSAKVRAFIDFMVDLMGQLRLEKIVE</sequence>
<dbReference type="RefSeq" id="WP_190945752.1">
    <property type="nucleotide sequence ID" value="NZ_JACJSI010000206.1"/>
</dbReference>
<organism evidence="6 7">
    <name type="scientific">Nostoc flagelliforme FACHB-838</name>
    <dbReference type="NCBI Taxonomy" id="2692904"/>
    <lineage>
        <taxon>Bacteria</taxon>
        <taxon>Bacillati</taxon>
        <taxon>Cyanobacteriota</taxon>
        <taxon>Cyanophyceae</taxon>
        <taxon>Nostocales</taxon>
        <taxon>Nostocaceae</taxon>
        <taxon>Nostoc</taxon>
    </lineage>
</organism>
<dbReference type="CDD" id="cd08422">
    <property type="entry name" value="PBP2_CrgA_like"/>
    <property type="match status" value="1"/>
</dbReference>
<dbReference type="InterPro" id="IPR058163">
    <property type="entry name" value="LysR-type_TF_proteobact-type"/>
</dbReference>
<dbReference type="Pfam" id="PF03466">
    <property type="entry name" value="LysR_substrate"/>
    <property type="match status" value="1"/>
</dbReference>
<dbReference type="PRINTS" id="PR00039">
    <property type="entry name" value="HTHLYSR"/>
</dbReference>
<evidence type="ECO:0000259" key="5">
    <source>
        <dbReference type="PROSITE" id="PS50931"/>
    </source>
</evidence>
<proteinExistence type="inferred from homology"/>
<gene>
    <name evidence="6" type="ORF">H6G97_37710</name>
</gene>
<dbReference type="InterPro" id="IPR036388">
    <property type="entry name" value="WH-like_DNA-bd_sf"/>
</dbReference>
<evidence type="ECO:0000256" key="2">
    <source>
        <dbReference type="ARBA" id="ARBA00023015"/>
    </source>
</evidence>
<dbReference type="Gene3D" id="1.10.10.10">
    <property type="entry name" value="Winged helix-like DNA-binding domain superfamily/Winged helix DNA-binding domain"/>
    <property type="match status" value="1"/>
</dbReference>
<keyword evidence="4" id="KW-0804">Transcription</keyword>
<dbReference type="InterPro" id="IPR036390">
    <property type="entry name" value="WH_DNA-bd_sf"/>
</dbReference>
<comment type="similarity">
    <text evidence="1">Belongs to the LysR transcriptional regulatory family.</text>
</comment>
<comment type="caution">
    <text evidence="6">The sequence shown here is derived from an EMBL/GenBank/DDBJ whole genome shotgun (WGS) entry which is preliminary data.</text>
</comment>
<evidence type="ECO:0000313" key="6">
    <source>
        <dbReference type="EMBL" id="MBD2534873.1"/>
    </source>
</evidence>
<dbReference type="SUPFAM" id="SSF53850">
    <property type="entry name" value="Periplasmic binding protein-like II"/>
    <property type="match status" value="1"/>
</dbReference>
<evidence type="ECO:0000256" key="4">
    <source>
        <dbReference type="ARBA" id="ARBA00023163"/>
    </source>
</evidence>
<protein>
    <submittedName>
        <fullName evidence="6">LysR family transcriptional regulator</fullName>
    </submittedName>
</protein>
<evidence type="ECO:0000256" key="1">
    <source>
        <dbReference type="ARBA" id="ARBA00009437"/>
    </source>
</evidence>
<dbReference type="InterPro" id="IPR005119">
    <property type="entry name" value="LysR_subst-bd"/>
</dbReference>